<protein>
    <recommendedName>
        <fullName evidence="5">Secretory carrier-associated membrane protein</fullName>
        <shortName evidence="5">Secretory carrier membrane protein</shortName>
    </recommendedName>
</protein>
<comment type="similarity">
    <text evidence="5">Belongs to the SCAMP family.</text>
</comment>
<feature type="region of interest" description="Disordered" evidence="7">
    <location>
        <begin position="27"/>
        <end position="85"/>
    </location>
</feature>
<dbReference type="GO" id="GO:0055038">
    <property type="term" value="C:recycling endosome membrane"/>
    <property type="evidence" value="ECO:0007669"/>
    <property type="project" value="TreeGrafter"/>
</dbReference>
<feature type="transmembrane region" description="Helical" evidence="5">
    <location>
        <begin position="185"/>
        <end position="207"/>
    </location>
</feature>
<feature type="region of interest" description="Disordered" evidence="7">
    <location>
        <begin position="1"/>
        <end position="20"/>
    </location>
</feature>
<dbReference type="GO" id="GO:0015031">
    <property type="term" value="P:protein transport"/>
    <property type="evidence" value="ECO:0007669"/>
    <property type="project" value="InterPro"/>
</dbReference>
<evidence type="ECO:0000256" key="1">
    <source>
        <dbReference type="ARBA" id="ARBA00004141"/>
    </source>
</evidence>
<feature type="transmembrane region" description="Helical" evidence="5">
    <location>
        <begin position="219"/>
        <end position="241"/>
    </location>
</feature>
<evidence type="ECO:0000256" key="3">
    <source>
        <dbReference type="ARBA" id="ARBA00022989"/>
    </source>
</evidence>
<evidence type="ECO:0000256" key="5">
    <source>
        <dbReference type="RuleBase" id="RU363122"/>
    </source>
</evidence>
<proteinExistence type="inferred from homology"/>
<keyword evidence="6" id="KW-0175">Coiled coil</keyword>
<dbReference type="AlphaFoldDB" id="A0A6M2DDQ2"/>
<feature type="coiled-coil region" evidence="6">
    <location>
        <begin position="89"/>
        <end position="123"/>
    </location>
</feature>
<keyword evidence="3 5" id="KW-1133">Transmembrane helix</keyword>
<feature type="transmembrane region" description="Helical" evidence="5">
    <location>
        <begin position="157"/>
        <end position="179"/>
    </location>
</feature>
<dbReference type="Pfam" id="PF04144">
    <property type="entry name" value="SCAMP"/>
    <property type="match status" value="1"/>
</dbReference>
<dbReference type="InterPro" id="IPR007273">
    <property type="entry name" value="SCAMP"/>
</dbReference>
<dbReference type="GO" id="GO:0032588">
    <property type="term" value="C:trans-Golgi network membrane"/>
    <property type="evidence" value="ECO:0007669"/>
    <property type="project" value="TreeGrafter"/>
</dbReference>
<dbReference type="PANTHER" id="PTHR10687:SF2">
    <property type="entry name" value="SECRETORY CARRIER-ASSOCIATED MEMBRANE PROTEIN"/>
    <property type="match status" value="1"/>
</dbReference>
<comment type="subcellular location">
    <subcellularLocation>
        <location evidence="1 5">Membrane</location>
        <topology evidence="1 5">Multi-pass membrane protein</topology>
    </subcellularLocation>
</comment>
<evidence type="ECO:0000313" key="8">
    <source>
        <dbReference type="EMBL" id="NOV43964.1"/>
    </source>
</evidence>
<evidence type="ECO:0000256" key="4">
    <source>
        <dbReference type="ARBA" id="ARBA00023136"/>
    </source>
</evidence>
<evidence type="ECO:0000256" key="6">
    <source>
        <dbReference type="SAM" id="Coils"/>
    </source>
</evidence>
<dbReference type="EMBL" id="GIIL01000238">
    <property type="protein sequence ID" value="NOV43964.1"/>
    <property type="molecule type" value="Transcribed_RNA"/>
</dbReference>
<sequence length="341" mass="38142">MSGFDENPFGPPTIDNPFADPAVQQVASNTSNVQKGLEDYNPFADQPTPVVNRGEPAVMQPSNQPQAAPAYTRSAQQSAVNMEPSQITTAEFQRRQEELERKAEELNRREEELRNGTANIRRNNWPPLPEKCCFQPCFYQDINVDIPSEFQRIVRNLYYLWMFHTLVMATNLLGGMALMFHSADFTTFGLGLLYLLMFTPFSFLCWFRPAYKAFRNDSSFNFMVFFFVFFFQLIVTVIQTIGMPGTGTCGLIIAISCFDKTASGTVLGVFILLITIGFGVAAAGDLILISKIHKIYRSSGASFAKAQQEFTTEFMRNQHVQGAASNAAAAAINAQLNSNRY</sequence>
<keyword evidence="4 5" id="KW-0472">Membrane</keyword>
<keyword evidence="2 5" id="KW-0812">Transmembrane</keyword>
<dbReference type="PANTHER" id="PTHR10687">
    <property type="entry name" value="SECRETORY CARRIER-ASSOCIATED MEMBRANE PROTEIN SCAMP"/>
    <property type="match status" value="1"/>
</dbReference>
<organism evidence="8">
    <name type="scientific">Xenopsylla cheopis</name>
    <name type="common">Oriental rat flea</name>
    <name type="synonym">Pulex cheopis</name>
    <dbReference type="NCBI Taxonomy" id="163159"/>
    <lineage>
        <taxon>Eukaryota</taxon>
        <taxon>Metazoa</taxon>
        <taxon>Ecdysozoa</taxon>
        <taxon>Arthropoda</taxon>
        <taxon>Hexapoda</taxon>
        <taxon>Insecta</taxon>
        <taxon>Pterygota</taxon>
        <taxon>Neoptera</taxon>
        <taxon>Endopterygota</taxon>
        <taxon>Siphonaptera</taxon>
        <taxon>Pulicidae</taxon>
        <taxon>Xenopsyllinae</taxon>
        <taxon>Xenopsylla</taxon>
    </lineage>
</organism>
<reference evidence="8" key="1">
    <citation type="submission" date="2020-03" db="EMBL/GenBank/DDBJ databases">
        <title>Transcriptomic Profiling of the Digestive Tract of the Rat Flea, Xenopsylla cheopis, Following Blood Feeding and Infection with Yersinia pestis.</title>
        <authorList>
            <person name="Bland D.M."/>
            <person name="Martens C.A."/>
            <person name="Virtaneva K."/>
            <person name="Kanakabandi K."/>
            <person name="Long D."/>
            <person name="Rosenke R."/>
            <person name="Saturday G.A."/>
            <person name="Hoyt F.H."/>
            <person name="Bruno D.P."/>
            <person name="Ribeiro J.M.C."/>
            <person name="Hinnebusch J."/>
        </authorList>
    </citation>
    <scope>NUCLEOTIDE SEQUENCE</scope>
</reference>
<keyword evidence="5" id="KW-0813">Transport</keyword>
<name>A0A6M2DDQ2_XENCH</name>
<feature type="compositionally biased region" description="Polar residues" evidence="7">
    <location>
        <begin position="73"/>
        <end position="85"/>
    </location>
</feature>
<evidence type="ECO:0000256" key="2">
    <source>
        <dbReference type="ARBA" id="ARBA00022692"/>
    </source>
</evidence>
<feature type="transmembrane region" description="Helical" evidence="5">
    <location>
        <begin position="266"/>
        <end position="289"/>
    </location>
</feature>
<evidence type="ECO:0000256" key="7">
    <source>
        <dbReference type="SAM" id="MobiDB-lite"/>
    </source>
</evidence>
<accession>A0A6M2DDQ2</accession>